<proteinExistence type="predicted"/>
<gene>
    <name evidence="2" type="ORF">Pfra01_000030400</name>
</gene>
<name>A0A9W6WT26_9STRA</name>
<dbReference type="EMBL" id="BSXT01000025">
    <property type="protein sequence ID" value="GMF15119.1"/>
    <property type="molecule type" value="Genomic_DNA"/>
</dbReference>
<sequence length="156" mass="17572">MAKISKTIQSLCVVSTDDDDELSDSDAVQMDQAFIDSLLLGSGELTDKPKKERKDALRATQWTEASAAFEVGGTAYAGMTNALAHHVAELRGFCQSALLTFLYLMPKSMWVMINAETNRYALHQVDRRARVLHAKQRDRRTETAKQIKRRLKLKNT</sequence>
<feature type="compositionally biased region" description="Basic residues" evidence="1">
    <location>
        <begin position="146"/>
        <end position="156"/>
    </location>
</feature>
<keyword evidence="3" id="KW-1185">Reference proteome</keyword>
<dbReference type="Proteomes" id="UP001165121">
    <property type="component" value="Unassembled WGS sequence"/>
</dbReference>
<accession>A0A9W6WT26</accession>
<feature type="region of interest" description="Disordered" evidence="1">
    <location>
        <begin position="136"/>
        <end position="156"/>
    </location>
</feature>
<reference evidence="2" key="1">
    <citation type="submission" date="2023-04" db="EMBL/GenBank/DDBJ databases">
        <title>Phytophthora fragariaefolia NBRC 109709.</title>
        <authorList>
            <person name="Ichikawa N."/>
            <person name="Sato H."/>
            <person name="Tonouchi N."/>
        </authorList>
    </citation>
    <scope>NUCLEOTIDE SEQUENCE</scope>
    <source>
        <strain evidence="2">NBRC 109709</strain>
    </source>
</reference>
<comment type="caution">
    <text evidence="2">The sequence shown here is derived from an EMBL/GenBank/DDBJ whole genome shotgun (WGS) entry which is preliminary data.</text>
</comment>
<organism evidence="2 3">
    <name type="scientific">Phytophthora fragariaefolia</name>
    <dbReference type="NCBI Taxonomy" id="1490495"/>
    <lineage>
        <taxon>Eukaryota</taxon>
        <taxon>Sar</taxon>
        <taxon>Stramenopiles</taxon>
        <taxon>Oomycota</taxon>
        <taxon>Peronosporomycetes</taxon>
        <taxon>Peronosporales</taxon>
        <taxon>Peronosporaceae</taxon>
        <taxon>Phytophthora</taxon>
    </lineage>
</organism>
<evidence type="ECO:0000256" key="1">
    <source>
        <dbReference type="SAM" id="MobiDB-lite"/>
    </source>
</evidence>
<evidence type="ECO:0000313" key="3">
    <source>
        <dbReference type="Proteomes" id="UP001165121"/>
    </source>
</evidence>
<dbReference type="OrthoDB" id="128572at2759"/>
<protein>
    <submittedName>
        <fullName evidence="2">Unnamed protein product</fullName>
    </submittedName>
</protein>
<dbReference type="AlphaFoldDB" id="A0A9W6WT26"/>
<evidence type="ECO:0000313" key="2">
    <source>
        <dbReference type="EMBL" id="GMF15119.1"/>
    </source>
</evidence>